<evidence type="ECO:0000256" key="3">
    <source>
        <dbReference type="PROSITE-ProRule" id="PRU00339"/>
    </source>
</evidence>
<reference evidence="5 6" key="1">
    <citation type="submission" date="2019-05" db="EMBL/GenBank/DDBJ databases">
        <title>Burkholderia sp. DHOD12, isolated from subtropical forest soil.</title>
        <authorList>
            <person name="Gao Z.-H."/>
            <person name="Qiu L.-H."/>
        </authorList>
    </citation>
    <scope>NUCLEOTIDE SEQUENCE [LARGE SCALE GENOMIC DNA]</scope>
    <source>
        <strain evidence="5 6">DHOD12</strain>
    </source>
</reference>
<dbReference type="Proteomes" id="UP000298656">
    <property type="component" value="Chromosome 2"/>
</dbReference>
<dbReference type="InterPro" id="IPR011990">
    <property type="entry name" value="TPR-like_helical_dom_sf"/>
</dbReference>
<sequence length="513" mass="56243">MSIRTLKRLSMTLRGMVSGWAVAGIIIAITGFAPQVWIARFVHQIASPADVRRLLPLALDVRVEIVLAGITIIVWDVLYRSRQRYTAHSGPGATRLIADSQRSPGDWCASRAPRLSIVVLPFANVGGDPEQEYFADGVTEILTTDLSRIPGAFVIAHNSALAYKGKPVDARQIGRELGVRYVMEGCVQSIGSRVRVNAQIVDAGTGAHLWAERFDKQRADVFEMQDEITARLARMVGIELVAAEGRRAERERPDNMDAMDLAMRGWAIINQPSSLDDARRARADFEAALRLDDGNVDALVGLAESYELERRSFVSLDVSEQIRVADAATAKALMRAPNNALAHYARATVLLRLRAPERALRELELAIGLDQNLALAHAYSGFMKLLLGRPAETKAHVAEAIRLSPRDPQLSHWHFYIGAADLYQGRAADAVEALHKAVELHPHHNLNHFFLAAALAVAGREAEAAEACAVGQRIDPTFSVAKFRDLAPSNNAVFLALRERVYDGMRKAGVPEG</sequence>
<dbReference type="SUPFAM" id="SSF48452">
    <property type="entry name" value="TPR-like"/>
    <property type="match status" value="1"/>
</dbReference>
<evidence type="ECO:0000256" key="2">
    <source>
        <dbReference type="ARBA" id="ARBA00022803"/>
    </source>
</evidence>
<gene>
    <name evidence="5" type="ORF">FAZ95_28710</name>
</gene>
<evidence type="ECO:0000313" key="5">
    <source>
        <dbReference type="EMBL" id="QCP53073.1"/>
    </source>
</evidence>
<organism evidence="5 6">
    <name type="scientific">Trinickia violacea</name>
    <dbReference type="NCBI Taxonomy" id="2571746"/>
    <lineage>
        <taxon>Bacteria</taxon>
        <taxon>Pseudomonadati</taxon>
        <taxon>Pseudomonadota</taxon>
        <taxon>Betaproteobacteria</taxon>
        <taxon>Burkholderiales</taxon>
        <taxon>Burkholderiaceae</taxon>
        <taxon>Trinickia</taxon>
    </lineage>
</organism>
<dbReference type="RefSeq" id="WP_137335844.1">
    <property type="nucleotide sequence ID" value="NZ_CP040078.1"/>
</dbReference>
<dbReference type="PANTHER" id="PTHR44858:SF1">
    <property type="entry name" value="UDP-N-ACETYLGLUCOSAMINE--PEPTIDE N-ACETYLGLUCOSAMINYLTRANSFERASE SPINDLY-RELATED"/>
    <property type="match status" value="1"/>
</dbReference>
<dbReference type="PANTHER" id="PTHR44858">
    <property type="entry name" value="TETRATRICOPEPTIDE REPEAT PROTEIN 6"/>
    <property type="match status" value="1"/>
</dbReference>
<feature type="repeat" description="TPR" evidence="3">
    <location>
        <begin position="411"/>
        <end position="444"/>
    </location>
</feature>
<keyword evidence="4" id="KW-1133">Transmembrane helix</keyword>
<dbReference type="Gene3D" id="3.40.50.10070">
    <property type="entry name" value="TolB, N-terminal domain"/>
    <property type="match status" value="1"/>
</dbReference>
<dbReference type="SMART" id="SM00028">
    <property type="entry name" value="TPR"/>
    <property type="match status" value="3"/>
</dbReference>
<dbReference type="Gene3D" id="1.25.40.10">
    <property type="entry name" value="Tetratricopeptide repeat domain"/>
    <property type="match status" value="2"/>
</dbReference>
<dbReference type="EMBL" id="CP040078">
    <property type="protein sequence ID" value="QCP53073.1"/>
    <property type="molecule type" value="Genomic_DNA"/>
</dbReference>
<dbReference type="KEGG" id="tvl:FAZ95_28710"/>
<keyword evidence="6" id="KW-1185">Reference proteome</keyword>
<keyword evidence="4" id="KW-0812">Transmembrane</keyword>
<accession>A0A4P8IZP5</accession>
<feature type="transmembrane region" description="Helical" evidence="4">
    <location>
        <begin position="20"/>
        <end position="41"/>
    </location>
</feature>
<evidence type="ECO:0000256" key="1">
    <source>
        <dbReference type="ARBA" id="ARBA00022737"/>
    </source>
</evidence>
<protein>
    <submittedName>
        <fullName evidence="5">Adenylate cyclase</fullName>
    </submittedName>
</protein>
<dbReference type="Pfam" id="PF13432">
    <property type="entry name" value="TPR_16"/>
    <property type="match status" value="1"/>
</dbReference>
<evidence type="ECO:0000313" key="6">
    <source>
        <dbReference type="Proteomes" id="UP000298656"/>
    </source>
</evidence>
<keyword evidence="2 3" id="KW-0802">TPR repeat</keyword>
<keyword evidence="4" id="KW-0472">Membrane</keyword>
<proteinExistence type="predicted"/>
<dbReference type="PROSITE" id="PS50005">
    <property type="entry name" value="TPR"/>
    <property type="match status" value="1"/>
</dbReference>
<dbReference type="AlphaFoldDB" id="A0A4P8IZP5"/>
<dbReference type="OrthoDB" id="1971692at2"/>
<keyword evidence="1" id="KW-0677">Repeat</keyword>
<evidence type="ECO:0000256" key="4">
    <source>
        <dbReference type="SAM" id="Phobius"/>
    </source>
</evidence>
<name>A0A4P8IZP5_9BURK</name>
<dbReference type="InterPro" id="IPR019734">
    <property type="entry name" value="TPR_rpt"/>
</dbReference>
<dbReference type="InterPro" id="IPR050498">
    <property type="entry name" value="Ycf3"/>
</dbReference>